<dbReference type="SUPFAM" id="SSF54506">
    <property type="entry name" value="Diaminopimelate epimerase-like"/>
    <property type="match status" value="2"/>
</dbReference>
<comment type="similarity">
    <text evidence="1">Belongs to the PrpF family.</text>
</comment>
<proteinExistence type="inferred from homology"/>
<name>A1WQR2_VEREI</name>
<dbReference type="Pfam" id="PF04303">
    <property type="entry name" value="PrpF"/>
    <property type="match status" value="1"/>
</dbReference>
<dbReference type="HOGENOM" id="CLU_026443_2_0_4"/>
<evidence type="ECO:0000313" key="4">
    <source>
        <dbReference type="Proteomes" id="UP000000374"/>
    </source>
</evidence>
<gene>
    <name evidence="3" type="ordered locus">Veis_4264</name>
</gene>
<dbReference type="Gene3D" id="3.10.310.10">
    <property type="entry name" value="Diaminopimelate Epimerase, Chain A, domain 1"/>
    <property type="match status" value="2"/>
</dbReference>
<dbReference type="AlphaFoldDB" id="A1WQR2"/>
<evidence type="ECO:0000313" key="3">
    <source>
        <dbReference type="EMBL" id="ABM59969.1"/>
    </source>
</evidence>
<dbReference type="GeneID" id="76462589"/>
<dbReference type="eggNOG" id="COG2828">
    <property type="taxonomic scope" value="Bacteria"/>
</dbReference>
<dbReference type="InterPro" id="IPR007400">
    <property type="entry name" value="PrpF-like"/>
</dbReference>
<keyword evidence="4" id="KW-1185">Reference proteome</keyword>
<dbReference type="EMBL" id="CP000542">
    <property type="protein sequence ID" value="ABM59969.1"/>
    <property type="molecule type" value="Genomic_DNA"/>
</dbReference>
<dbReference type="GO" id="GO:0050100">
    <property type="term" value="F:methylitaconate delta-isomerase activity"/>
    <property type="evidence" value="ECO:0007669"/>
    <property type="project" value="UniProtKB-EC"/>
</dbReference>
<keyword evidence="2 3" id="KW-0413">Isomerase</keyword>
<dbReference type="Proteomes" id="UP000000374">
    <property type="component" value="Chromosome"/>
</dbReference>
<dbReference type="PANTHER" id="PTHR43709:SF2">
    <property type="entry name" value="DUF453 DOMAIN PROTEIN (AFU_ORTHOLOGUE AFUA_6G00360)"/>
    <property type="match status" value="1"/>
</dbReference>
<dbReference type="PANTHER" id="PTHR43709">
    <property type="entry name" value="ACONITATE ISOMERASE-RELATED"/>
    <property type="match status" value="1"/>
</dbReference>
<dbReference type="RefSeq" id="WP_011811956.1">
    <property type="nucleotide sequence ID" value="NC_008786.1"/>
</dbReference>
<dbReference type="STRING" id="391735.Veis_4264"/>
<evidence type="ECO:0000256" key="1">
    <source>
        <dbReference type="ARBA" id="ARBA00007673"/>
    </source>
</evidence>
<dbReference type="EC" id="5.3.3.6" evidence="3"/>
<dbReference type="KEGG" id="vei:Veis_4264"/>
<accession>A1WQR2</accession>
<reference evidence="4" key="1">
    <citation type="submission" date="2006-12" db="EMBL/GenBank/DDBJ databases">
        <title>Complete sequence of chromosome 1 of Verminephrobacter eiseniae EF01-2.</title>
        <authorList>
            <person name="Copeland A."/>
            <person name="Lucas S."/>
            <person name="Lapidus A."/>
            <person name="Barry K."/>
            <person name="Detter J.C."/>
            <person name="Glavina del Rio T."/>
            <person name="Dalin E."/>
            <person name="Tice H."/>
            <person name="Pitluck S."/>
            <person name="Chertkov O."/>
            <person name="Brettin T."/>
            <person name="Bruce D."/>
            <person name="Han C."/>
            <person name="Tapia R."/>
            <person name="Gilna P."/>
            <person name="Schmutz J."/>
            <person name="Larimer F."/>
            <person name="Land M."/>
            <person name="Hauser L."/>
            <person name="Kyrpides N."/>
            <person name="Kim E."/>
            <person name="Stahl D."/>
            <person name="Richardson P."/>
        </authorList>
    </citation>
    <scope>NUCLEOTIDE SEQUENCE [LARGE SCALE GENOMIC DNA]</scope>
    <source>
        <strain evidence="4">EF01-2</strain>
    </source>
</reference>
<evidence type="ECO:0000256" key="2">
    <source>
        <dbReference type="ARBA" id="ARBA00023235"/>
    </source>
</evidence>
<protein>
    <submittedName>
        <fullName evidence="3">Methylitaconate delta2-delta3-isomerase</fullName>
        <ecNumber evidence="3">5.3.3.6</ecNumber>
    </submittedName>
</protein>
<sequence length="386" mass="40814">MRDELPFVLMRGGTSKGVFLRADDVPGDRDRLTRVLLDLFGSPDRRQIDGLGGADKLTSKAAIIGRPTRADTDIGYLFGQVGTVRAEVDYQLNCGNLIAAVGLYAIEEGLIAAHEGSTLVRVHNVNTDRVVHVQVPVQGGKPLWRGDLAIAGVPGTGAPISLDFSRALGAITGRLLPTGNAMDVIDVEGLGPVELSVVDGANLAIYVQPGVLRMTGLETPDEIDADAGLRSRIDAIRKAVAYRCGLRGYWDARQAPSTPMLLVVGAPADYRSCTQGDPVAAADLDLVLRQYASGAASKALAGTLAATTGLACRLPGTVPQRLLAMARGNPDRRLAFGHPSGIIHVQAQVRSRPGAAPTIDRLVVQRTARRLAQGRAFLKEAFQRGA</sequence>
<dbReference type="OrthoDB" id="9779763at2"/>
<organism evidence="3 4">
    <name type="scientific">Verminephrobacter eiseniae (strain EF01-2)</name>
    <dbReference type="NCBI Taxonomy" id="391735"/>
    <lineage>
        <taxon>Bacteria</taxon>
        <taxon>Pseudomonadati</taxon>
        <taxon>Pseudomonadota</taxon>
        <taxon>Betaproteobacteria</taxon>
        <taxon>Burkholderiales</taxon>
        <taxon>Comamonadaceae</taxon>
        <taxon>Verminephrobacter</taxon>
    </lineage>
</organism>